<dbReference type="GO" id="GO:0004029">
    <property type="term" value="F:aldehyde dehydrogenase (NAD+) activity"/>
    <property type="evidence" value="ECO:0007669"/>
    <property type="project" value="TreeGrafter"/>
</dbReference>
<reference evidence="2 3" key="1">
    <citation type="submission" date="2019-02" db="EMBL/GenBank/DDBJ databases">
        <title>Siculibacillus lacustris gen. nov., sp. nov., a new rosette-forming bacterium isolated from a freshwater crater lake (Lake St. Ana, Romania).</title>
        <authorList>
            <person name="Felfoldi T."/>
            <person name="Marton Z."/>
            <person name="Szabo A."/>
            <person name="Mentes A."/>
            <person name="Boka K."/>
            <person name="Marialigeti K."/>
            <person name="Mathe I."/>
            <person name="Koncz M."/>
            <person name="Schumann P."/>
            <person name="Toth E."/>
        </authorList>
    </citation>
    <scope>NUCLEOTIDE SEQUENCE [LARGE SCALE GENOMIC DNA]</scope>
    <source>
        <strain evidence="2 3">SA-279</strain>
    </source>
</reference>
<dbReference type="SUPFAM" id="SSF51735">
    <property type="entry name" value="NAD(P)-binding Rossmann-fold domains"/>
    <property type="match status" value="1"/>
</dbReference>
<dbReference type="RefSeq" id="WP_131310186.1">
    <property type="nucleotide sequence ID" value="NZ_SJFN01000020.1"/>
</dbReference>
<dbReference type="EMBL" id="SJFN01000020">
    <property type="protein sequence ID" value="TBW36429.1"/>
    <property type="molecule type" value="Genomic_DNA"/>
</dbReference>
<dbReference type="GO" id="GO:0005737">
    <property type="term" value="C:cytoplasm"/>
    <property type="evidence" value="ECO:0007669"/>
    <property type="project" value="TreeGrafter"/>
</dbReference>
<dbReference type="InterPro" id="IPR001509">
    <property type="entry name" value="Epimerase_deHydtase"/>
</dbReference>
<comment type="caution">
    <text evidence="2">The sequence shown here is derived from an EMBL/GenBank/DDBJ whole genome shotgun (WGS) entry which is preliminary data.</text>
</comment>
<sequence>MTRSRLDLLVLGYGYSARHAVAELRPDLTALTVTARAPAKAARLAANGLAVIALGEPDADAALAAAVARASHILVSAGPSADGDPFLLCCAAPLAAAAAAGTLEWIGYLSTVGVYGDAAGGLVDETTPAAPASERTRWRVAAESAWAALGHTAGVPVALLRLAGIYGPGRNAFVALERGTARRIVKPGQMFNRIHVADLGRAAAAAARLRFDGILNVCDDQPSPPDLPILHAAELMGVAPPPAIPFETAEFSPMARSFWSENKRVSNARLRGLGVTLAHPTWRSGLDDLWRSDTWRGSPEDQDDASPKFKR</sequence>
<protein>
    <submittedName>
        <fullName evidence="2">NAD(P)-dependent oxidoreductase</fullName>
    </submittedName>
</protein>
<keyword evidence="3" id="KW-1185">Reference proteome</keyword>
<dbReference type="InterPro" id="IPR036291">
    <property type="entry name" value="NAD(P)-bd_dom_sf"/>
</dbReference>
<name>A0A4Q9VNN4_9HYPH</name>
<gene>
    <name evidence="2" type="ORF">EYW49_13900</name>
</gene>
<dbReference type="Gene3D" id="3.40.50.720">
    <property type="entry name" value="NAD(P)-binding Rossmann-like Domain"/>
    <property type="match status" value="1"/>
</dbReference>
<dbReference type="Pfam" id="PF01370">
    <property type="entry name" value="Epimerase"/>
    <property type="match status" value="1"/>
</dbReference>
<feature type="domain" description="NAD-dependent epimerase/dehydratase" evidence="1">
    <location>
        <begin position="94"/>
        <end position="171"/>
    </location>
</feature>
<dbReference type="OrthoDB" id="9808276at2"/>
<evidence type="ECO:0000313" key="3">
    <source>
        <dbReference type="Proteomes" id="UP000292781"/>
    </source>
</evidence>
<evidence type="ECO:0000259" key="1">
    <source>
        <dbReference type="Pfam" id="PF01370"/>
    </source>
</evidence>
<dbReference type="AlphaFoldDB" id="A0A4Q9VNN4"/>
<dbReference type="PANTHER" id="PTHR48079">
    <property type="entry name" value="PROTEIN YEEZ"/>
    <property type="match status" value="1"/>
</dbReference>
<dbReference type="Proteomes" id="UP000292781">
    <property type="component" value="Unassembled WGS sequence"/>
</dbReference>
<dbReference type="PANTHER" id="PTHR48079:SF6">
    <property type="entry name" value="NAD(P)-BINDING DOMAIN-CONTAINING PROTEIN-RELATED"/>
    <property type="match status" value="1"/>
</dbReference>
<proteinExistence type="predicted"/>
<dbReference type="InterPro" id="IPR051783">
    <property type="entry name" value="NAD(P)-dependent_oxidoreduct"/>
</dbReference>
<accession>A0A4Q9VNN4</accession>
<evidence type="ECO:0000313" key="2">
    <source>
        <dbReference type="EMBL" id="TBW36429.1"/>
    </source>
</evidence>
<organism evidence="2 3">
    <name type="scientific">Siculibacillus lacustris</name>
    <dbReference type="NCBI Taxonomy" id="1549641"/>
    <lineage>
        <taxon>Bacteria</taxon>
        <taxon>Pseudomonadati</taxon>
        <taxon>Pseudomonadota</taxon>
        <taxon>Alphaproteobacteria</taxon>
        <taxon>Hyphomicrobiales</taxon>
        <taxon>Ancalomicrobiaceae</taxon>
        <taxon>Siculibacillus</taxon>
    </lineage>
</organism>